<protein>
    <submittedName>
        <fullName evidence="2">Uncharacterized protein</fullName>
    </submittedName>
</protein>
<keyword evidence="1" id="KW-1133">Transmembrane helix</keyword>
<dbReference type="Proteomes" id="UP001177003">
    <property type="component" value="Chromosome 5"/>
</dbReference>
<dbReference type="AlphaFoldDB" id="A0AA36E6U9"/>
<feature type="transmembrane region" description="Helical" evidence="1">
    <location>
        <begin position="94"/>
        <end position="118"/>
    </location>
</feature>
<keyword evidence="1" id="KW-0472">Membrane</keyword>
<keyword evidence="3" id="KW-1185">Reference proteome</keyword>
<evidence type="ECO:0000313" key="2">
    <source>
        <dbReference type="EMBL" id="CAI9285474.1"/>
    </source>
</evidence>
<keyword evidence="1" id="KW-0812">Transmembrane</keyword>
<organism evidence="2 3">
    <name type="scientific">Lactuca saligna</name>
    <name type="common">Willowleaf lettuce</name>
    <dbReference type="NCBI Taxonomy" id="75948"/>
    <lineage>
        <taxon>Eukaryota</taxon>
        <taxon>Viridiplantae</taxon>
        <taxon>Streptophyta</taxon>
        <taxon>Embryophyta</taxon>
        <taxon>Tracheophyta</taxon>
        <taxon>Spermatophyta</taxon>
        <taxon>Magnoliopsida</taxon>
        <taxon>eudicotyledons</taxon>
        <taxon>Gunneridae</taxon>
        <taxon>Pentapetalae</taxon>
        <taxon>asterids</taxon>
        <taxon>campanulids</taxon>
        <taxon>Asterales</taxon>
        <taxon>Asteraceae</taxon>
        <taxon>Cichorioideae</taxon>
        <taxon>Cichorieae</taxon>
        <taxon>Lactucinae</taxon>
        <taxon>Lactuca</taxon>
    </lineage>
</organism>
<evidence type="ECO:0000313" key="3">
    <source>
        <dbReference type="Proteomes" id="UP001177003"/>
    </source>
</evidence>
<evidence type="ECO:0000256" key="1">
    <source>
        <dbReference type="SAM" id="Phobius"/>
    </source>
</evidence>
<dbReference type="EMBL" id="OX465081">
    <property type="protein sequence ID" value="CAI9285474.1"/>
    <property type="molecule type" value="Genomic_DNA"/>
</dbReference>
<name>A0AA36E6U9_LACSI</name>
<proteinExistence type="predicted"/>
<reference evidence="2" key="1">
    <citation type="submission" date="2023-04" db="EMBL/GenBank/DDBJ databases">
        <authorList>
            <person name="Vijverberg K."/>
            <person name="Xiong W."/>
            <person name="Schranz E."/>
        </authorList>
    </citation>
    <scope>NUCLEOTIDE SEQUENCE</scope>
</reference>
<accession>A0AA36E6U9</accession>
<sequence>MARRRPEPSQSPIPIVSLSSLPLMWLSITFKCRKNMEEVAVVVELITRLHEDSLVFHIQFIYDGYLLDWIGVDDFNKPPNMLVYKRRKHRGLKALRVLNLGFNDIADAVLLILFNLLLASNLCQITMDIDGCRLIASSGAYKALVESVLSKVMEELENRITSQVELVNEVKGEDVCLIKNSVTLSGSLFTLHVSQICIELPTLTDKDKEVISTWGVRNKIFAKIENFEVGCSHFSSCM</sequence>
<gene>
    <name evidence="2" type="ORF">LSALG_LOCUS24938</name>
</gene>